<keyword evidence="1" id="KW-0614">Plasmid</keyword>
<dbReference type="RefSeq" id="WP_167680465.1">
    <property type="nucleotide sequence ID" value="NZ_CP050315.1"/>
</dbReference>
<reference evidence="1 2" key="1">
    <citation type="submission" date="2020-03" db="EMBL/GenBank/DDBJ databases">
        <title>Complete genome sequence of Shewanella sp.</title>
        <authorList>
            <person name="Kim Y.-S."/>
            <person name="Kim S.-J."/>
            <person name="Jung H.-K."/>
            <person name="Kim K.-H."/>
        </authorList>
    </citation>
    <scope>NUCLEOTIDE SEQUENCE [LARGE SCALE GENOMIC DNA]</scope>
    <source>
        <strain evidence="1 2">PN3F2</strain>
        <plasmid evidence="1 2">pPN3F2_2</plasmid>
    </source>
</reference>
<protein>
    <submittedName>
        <fullName evidence="1">Uncharacterized protein</fullName>
    </submittedName>
</protein>
<name>A0A6G9QRI4_9GAMM</name>
<dbReference type="AlphaFoldDB" id="A0A6G9QRI4"/>
<dbReference type="EMBL" id="CP050315">
    <property type="protein sequence ID" value="QIR16637.1"/>
    <property type="molecule type" value="Genomic_DNA"/>
</dbReference>
<organism evidence="1 2">
    <name type="scientific">Shewanella aestuarii</name>
    <dbReference type="NCBI Taxonomy" id="1028752"/>
    <lineage>
        <taxon>Bacteria</taxon>
        <taxon>Pseudomonadati</taxon>
        <taxon>Pseudomonadota</taxon>
        <taxon>Gammaproteobacteria</taxon>
        <taxon>Alteromonadales</taxon>
        <taxon>Shewanellaceae</taxon>
        <taxon>Shewanella</taxon>
    </lineage>
</organism>
<proteinExistence type="predicted"/>
<sequence>MKLSHKEIKTHLALVDNSGTDNTVLALALELARNIDPDYEWGEVHIDHKEKAAIVEAIEVAQGYPTVERLLWLVESANLLAKIESPAWYGVKRGLVEMVYDLDPAAITKDKQSWGYDCYSLYHKAVGVISIHDPHGELSHLDVGASAFTWSGVRRQSWALQSLMCDRTKKAVAYLSAPHKQCTRADEIIARFA</sequence>
<dbReference type="KEGG" id="saes:HBH39_19365"/>
<evidence type="ECO:0000313" key="1">
    <source>
        <dbReference type="EMBL" id="QIR16637.1"/>
    </source>
</evidence>
<geneLocation type="plasmid" evidence="1 2">
    <name>pPN3F2_2</name>
</geneLocation>
<keyword evidence="2" id="KW-1185">Reference proteome</keyword>
<dbReference type="Proteomes" id="UP000502608">
    <property type="component" value="Plasmid pPN3F2_2"/>
</dbReference>
<gene>
    <name evidence="1" type="ORF">HBH39_19365</name>
</gene>
<evidence type="ECO:0000313" key="2">
    <source>
        <dbReference type="Proteomes" id="UP000502608"/>
    </source>
</evidence>
<accession>A0A6G9QRI4</accession>